<dbReference type="Proteomes" id="UP001214530">
    <property type="component" value="Chromosome"/>
</dbReference>
<evidence type="ECO:0000313" key="3">
    <source>
        <dbReference type="Proteomes" id="UP001214530"/>
    </source>
</evidence>
<sequence length="157" mass="18166">MSTQEELIHHFYTSFQRKDVQAMQDCYADNASFSDPVFTNLNTLEVRSMWAMLLKNGKDMRLEFKNISTDETGTHAEWDAWYTFSATGNRVHNHICASFIIENGKIIKHTDHFSFYKWAKQALGFTGLLLGWTSFIKNKIRAKARKNLEAFMARGAN</sequence>
<dbReference type="InterPro" id="IPR032710">
    <property type="entry name" value="NTF2-like_dom_sf"/>
</dbReference>
<reference evidence="2" key="1">
    <citation type="submission" date="2023-03" db="EMBL/GenBank/DDBJ databases">
        <title>Andean soil-derived lignocellulolytic bacterial consortium as a source of novel taxa and putative plastic-active enzymes.</title>
        <authorList>
            <person name="Diaz-Garcia L."/>
            <person name="Chuvochina M."/>
            <person name="Feuerriegel G."/>
            <person name="Bunk B."/>
            <person name="Sproer C."/>
            <person name="Streit W.R."/>
            <person name="Rodriguez L.M."/>
            <person name="Overmann J."/>
            <person name="Jimenez D.J."/>
        </authorList>
    </citation>
    <scope>NUCLEOTIDE SEQUENCE</scope>
    <source>
        <strain evidence="2">MAG 3858</strain>
    </source>
</reference>
<feature type="domain" description="SnoaL-like" evidence="1">
    <location>
        <begin position="9"/>
        <end position="109"/>
    </location>
</feature>
<evidence type="ECO:0000259" key="1">
    <source>
        <dbReference type="Pfam" id="PF12680"/>
    </source>
</evidence>
<dbReference type="Gene3D" id="3.10.450.50">
    <property type="match status" value="1"/>
</dbReference>
<protein>
    <submittedName>
        <fullName evidence="2">Nuclear transport factor 2 family protein</fullName>
    </submittedName>
</protein>
<evidence type="ECO:0000313" key="2">
    <source>
        <dbReference type="EMBL" id="WEK19153.1"/>
    </source>
</evidence>
<dbReference type="InterPro" id="IPR037401">
    <property type="entry name" value="SnoaL-like"/>
</dbReference>
<name>A0AAJ5W8I5_9SPHI</name>
<gene>
    <name evidence="2" type="ORF">P0Y49_20455</name>
</gene>
<dbReference type="AlphaFoldDB" id="A0AAJ5W8I5"/>
<dbReference type="EMBL" id="CP119313">
    <property type="protein sequence ID" value="WEK19153.1"/>
    <property type="molecule type" value="Genomic_DNA"/>
</dbReference>
<dbReference type="SUPFAM" id="SSF54427">
    <property type="entry name" value="NTF2-like"/>
    <property type="match status" value="1"/>
</dbReference>
<dbReference type="Pfam" id="PF12680">
    <property type="entry name" value="SnoaL_2"/>
    <property type="match status" value="1"/>
</dbReference>
<dbReference type="CDD" id="cd00531">
    <property type="entry name" value="NTF2_like"/>
    <property type="match status" value="1"/>
</dbReference>
<accession>A0AAJ5W8I5</accession>
<proteinExistence type="predicted"/>
<organism evidence="2 3">
    <name type="scientific">Candidatus Pedobacter colombiensis</name>
    <dbReference type="NCBI Taxonomy" id="3121371"/>
    <lineage>
        <taxon>Bacteria</taxon>
        <taxon>Pseudomonadati</taxon>
        <taxon>Bacteroidota</taxon>
        <taxon>Sphingobacteriia</taxon>
        <taxon>Sphingobacteriales</taxon>
        <taxon>Sphingobacteriaceae</taxon>
        <taxon>Pedobacter</taxon>
    </lineage>
</organism>